<gene>
    <name evidence="2" type="ORF">IW245_007811</name>
</gene>
<dbReference type="RefSeq" id="WP_197008009.1">
    <property type="nucleotide sequence ID" value="NZ_BONS01000013.1"/>
</dbReference>
<dbReference type="AlphaFoldDB" id="A0A8J7KZT0"/>
<accession>A0A8J7KZT0</accession>
<feature type="transmembrane region" description="Helical" evidence="1">
    <location>
        <begin position="12"/>
        <end position="31"/>
    </location>
</feature>
<comment type="caution">
    <text evidence="2">The sequence shown here is derived from an EMBL/GenBank/DDBJ whole genome shotgun (WGS) entry which is preliminary data.</text>
</comment>
<protein>
    <recommendedName>
        <fullName evidence="4">Secreted protein</fullName>
    </recommendedName>
</protein>
<evidence type="ECO:0008006" key="4">
    <source>
        <dbReference type="Google" id="ProtNLM"/>
    </source>
</evidence>
<keyword evidence="3" id="KW-1185">Reference proteome</keyword>
<dbReference type="Proteomes" id="UP000622552">
    <property type="component" value="Unassembled WGS sequence"/>
</dbReference>
<evidence type="ECO:0000313" key="3">
    <source>
        <dbReference type="Proteomes" id="UP000622552"/>
    </source>
</evidence>
<keyword evidence="1" id="KW-0812">Transmembrane</keyword>
<keyword evidence="1" id="KW-0472">Membrane</keyword>
<evidence type="ECO:0000313" key="2">
    <source>
        <dbReference type="EMBL" id="MBG6141617.1"/>
    </source>
</evidence>
<dbReference type="EMBL" id="JADOUF010000001">
    <property type="protein sequence ID" value="MBG6141617.1"/>
    <property type="molecule type" value="Genomic_DNA"/>
</dbReference>
<organism evidence="2 3">
    <name type="scientific">Longispora fulva</name>
    <dbReference type="NCBI Taxonomy" id="619741"/>
    <lineage>
        <taxon>Bacteria</taxon>
        <taxon>Bacillati</taxon>
        <taxon>Actinomycetota</taxon>
        <taxon>Actinomycetes</taxon>
        <taxon>Micromonosporales</taxon>
        <taxon>Micromonosporaceae</taxon>
        <taxon>Longispora</taxon>
    </lineage>
</organism>
<evidence type="ECO:0000256" key="1">
    <source>
        <dbReference type="SAM" id="Phobius"/>
    </source>
</evidence>
<keyword evidence="1" id="KW-1133">Transmembrane helix</keyword>
<reference evidence="2" key="1">
    <citation type="submission" date="2020-11" db="EMBL/GenBank/DDBJ databases">
        <title>Sequencing the genomes of 1000 actinobacteria strains.</title>
        <authorList>
            <person name="Klenk H.-P."/>
        </authorList>
    </citation>
    <scope>NUCLEOTIDE SEQUENCE</scope>
    <source>
        <strain evidence="2">DSM 45356</strain>
    </source>
</reference>
<name>A0A8J7KZT0_9ACTN</name>
<sequence>MVRVLDQLPALIGLTGVVIGGLGTLLTTRLNERSKWQREQRVRWDARRLDTYIAYAAVLKELYAVATRMTAVHRGSATTQVMDHAVGLETLALTDLRRTREWESMLLLGDEPTVVAARNWWLAIVRTERIARQLPAFERPEWDLAVEGVDAARDQFYAAARASLSVDGGSVAQQPYLRTKPWRS</sequence>
<proteinExistence type="predicted"/>